<dbReference type="RefSeq" id="WP_257452748.1">
    <property type="nucleotide sequence ID" value="NZ_JANIPJ010000035.1"/>
</dbReference>
<dbReference type="AlphaFoldDB" id="A0A9X2MTS6"/>
<proteinExistence type="predicted"/>
<protein>
    <recommendedName>
        <fullName evidence="3">Lipoprotein</fullName>
    </recommendedName>
</protein>
<evidence type="ECO:0000313" key="2">
    <source>
        <dbReference type="Proteomes" id="UP001141950"/>
    </source>
</evidence>
<accession>A0A9X2MTS6</accession>
<sequence length="355" mass="39234">MKQVQRLALIFMLILTVVIAGCSAKTPPKEALINATMKTMEANTYKTSMTIQLDELELPEDTADAAEMGMSTAAVAGIIKDATIKADATFQKDPMRMDMNMEIILPGMMDMKLAVPMIITEEKMFVKIPNIPMLGIPETIADKYVEINMKELAQEEGIEIPEMDIAEQQKLVQELSAVLLKHFDEKTYFSEVKAADAGLPEGVKADQVVKFAISEENYAQTVETLVNNALPEVLDILLANESFLQYAQLEKADLEQAKADLDTNKTEILNVLQNNLKFNVLELTGAVQDDYLVYQAGKIGVEVKDEESGLDAKIGLSITSQYSELNKEVKFPEFPTDALTMDELTELFAGSMTGL</sequence>
<keyword evidence="2" id="KW-1185">Reference proteome</keyword>
<dbReference type="PROSITE" id="PS51257">
    <property type="entry name" value="PROKAR_LIPOPROTEIN"/>
    <property type="match status" value="1"/>
</dbReference>
<gene>
    <name evidence="1" type="ORF">NQZ67_28725</name>
</gene>
<organism evidence="1 2">
    <name type="scientific">Paenibacillus soyae</name>
    <dbReference type="NCBI Taxonomy" id="2969249"/>
    <lineage>
        <taxon>Bacteria</taxon>
        <taxon>Bacillati</taxon>
        <taxon>Bacillota</taxon>
        <taxon>Bacilli</taxon>
        <taxon>Bacillales</taxon>
        <taxon>Paenibacillaceae</taxon>
        <taxon>Paenibacillus</taxon>
    </lineage>
</organism>
<dbReference type="Proteomes" id="UP001141950">
    <property type="component" value="Unassembled WGS sequence"/>
</dbReference>
<reference evidence="1" key="1">
    <citation type="submission" date="2022-08" db="EMBL/GenBank/DDBJ databases">
        <title>The genomic sequence of strain Paenibacillus sp. SCIV0701.</title>
        <authorList>
            <person name="Zhao H."/>
        </authorList>
    </citation>
    <scope>NUCLEOTIDE SEQUENCE</scope>
    <source>
        <strain evidence="1">SCIV0701</strain>
    </source>
</reference>
<dbReference type="EMBL" id="JANIPJ010000035">
    <property type="protein sequence ID" value="MCR2807868.1"/>
    <property type="molecule type" value="Genomic_DNA"/>
</dbReference>
<evidence type="ECO:0008006" key="3">
    <source>
        <dbReference type="Google" id="ProtNLM"/>
    </source>
</evidence>
<evidence type="ECO:0000313" key="1">
    <source>
        <dbReference type="EMBL" id="MCR2807868.1"/>
    </source>
</evidence>
<comment type="caution">
    <text evidence="1">The sequence shown here is derived from an EMBL/GenBank/DDBJ whole genome shotgun (WGS) entry which is preliminary data.</text>
</comment>
<name>A0A9X2MTS6_9BACL</name>